<evidence type="ECO:0000256" key="3">
    <source>
        <dbReference type="ARBA" id="ARBA00022525"/>
    </source>
</evidence>
<name>A0AAV6Y1Y1_9LAMI</name>
<dbReference type="InterPro" id="IPR008801">
    <property type="entry name" value="RALF"/>
</dbReference>
<sequence>MDFRVGLLILMVSFTAMVTMAHSSDYSVDFGFSGEPDGHGLVVGSLEDEMFMESESARRQLAQSRYISYRAMARGNVPCNQRGRRIENPIPRSMSKQRKKKPSQLLLYTLKLPNFSPSSLELFYRSTTRRRPPQRRRQSFHHC</sequence>
<dbReference type="EMBL" id="WHWC01000003">
    <property type="protein sequence ID" value="KAG8386327.1"/>
    <property type="molecule type" value="Genomic_DNA"/>
</dbReference>
<comment type="caution">
    <text evidence="9">The sequence shown here is derived from an EMBL/GenBank/DDBJ whole genome shotgun (WGS) entry which is preliminary data.</text>
</comment>
<reference evidence="9" key="1">
    <citation type="submission" date="2019-10" db="EMBL/GenBank/DDBJ databases">
        <authorList>
            <person name="Zhang R."/>
            <person name="Pan Y."/>
            <person name="Wang J."/>
            <person name="Ma R."/>
            <person name="Yu S."/>
        </authorList>
    </citation>
    <scope>NUCLEOTIDE SEQUENCE</scope>
    <source>
        <strain evidence="9">LA-IB0</strain>
        <tissue evidence="9">Leaf</tissue>
    </source>
</reference>
<evidence type="ECO:0000313" key="9">
    <source>
        <dbReference type="EMBL" id="KAG8386327.1"/>
    </source>
</evidence>
<evidence type="ECO:0000313" key="10">
    <source>
        <dbReference type="Proteomes" id="UP000826271"/>
    </source>
</evidence>
<dbReference type="AlphaFoldDB" id="A0AAV6Y1Y1"/>
<dbReference type="GO" id="GO:0005576">
    <property type="term" value="C:extracellular region"/>
    <property type="evidence" value="ECO:0007669"/>
    <property type="project" value="UniProtKB-SubCell"/>
</dbReference>
<keyword evidence="4" id="KW-0372">Hormone</keyword>
<organism evidence="9 10">
    <name type="scientific">Buddleja alternifolia</name>
    <dbReference type="NCBI Taxonomy" id="168488"/>
    <lineage>
        <taxon>Eukaryota</taxon>
        <taxon>Viridiplantae</taxon>
        <taxon>Streptophyta</taxon>
        <taxon>Embryophyta</taxon>
        <taxon>Tracheophyta</taxon>
        <taxon>Spermatophyta</taxon>
        <taxon>Magnoliopsida</taxon>
        <taxon>eudicotyledons</taxon>
        <taxon>Gunneridae</taxon>
        <taxon>Pentapetalae</taxon>
        <taxon>asterids</taxon>
        <taxon>lamiids</taxon>
        <taxon>Lamiales</taxon>
        <taxon>Scrophulariaceae</taxon>
        <taxon>Buddlejeae</taxon>
        <taxon>Buddleja</taxon>
    </lineage>
</organism>
<dbReference type="GO" id="GO:0005179">
    <property type="term" value="F:hormone activity"/>
    <property type="evidence" value="ECO:0007669"/>
    <property type="project" value="UniProtKB-KW"/>
</dbReference>
<dbReference type="Pfam" id="PF05498">
    <property type="entry name" value="RALF"/>
    <property type="match status" value="1"/>
</dbReference>
<keyword evidence="5 8" id="KW-0732">Signal</keyword>
<accession>A0AAV6Y1Y1</accession>
<feature type="region of interest" description="Disordered" evidence="7">
    <location>
        <begin position="80"/>
        <end position="102"/>
    </location>
</feature>
<comment type="similarity">
    <text evidence="2">Belongs to the plant rapid alkalinization factor (RALF) family.</text>
</comment>
<evidence type="ECO:0000256" key="2">
    <source>
        <dbReference type="ARBA" id="ARBA00009178"/>
    </source>
</evidence>
<keyword evidence="10" id="KW-1185">Reference proteome</keyword>
<evidence type="ECO:0000256" key="1">
    <source>
        <dbReference type="ARBA" id="ARBA00004613"/>
    </source>
</evidence>
<evidence type="ECO:0000256" key="8">
    <source>
        <dbReference type="SAM" id="SignalP"/>
    </source>
</evidence>
<dbReference type="Proteomes" id="UP000826271">
    <property type="component" value="Unassembled WGS sequence"/>
</dbReference>
<dbReference type="GO" id="GO:0009506">
    <property type="term" value="C:plasmodesma"/>
    <property type="evidence" value="ECO:0007669"/>
    <property type="project" value="TreeGrafter"/>
</dbReference>
<evidence type="ECO:0000256" key="6">
    <source>
        <dbReference type="ARBA" id="ARBA00023157"/>
    </source>
</evidence>
<gene>
    <name evidence="9" type="ORF">BUALT_Bualt03G0137400</name>
</gene>
<proteinExistence type="inferred from homology"/>
<protein>
    <submittedName>
        <fullName evidence="9">Uncharacterized protein</fullName>
    </submittedName>
</protein>
<keyword evidence="6" id="KW-1015">Disulfide bond</keyword>
<dbReference type="PANTHER" id="PTHR33136:SF89">
    <property type="entry name" value="PROTEIN RALF-LIKE 19"/>
    <property type="match status" value="1"/>
</dbReference>
<feature type="chain" id="PRO_5043484895" evidence="8">
    <location>
        <begin position="24"/>
        <end position="143"/>
    </location>
</feature>
<evidence type="ECO:0000256" key="7">
    <source>
        <dbReference type="SAM" id="MobiDB-lite"/>
    </source>
</evidence>
<dbReference type="GO" id="GO:0019722">
    <property type="term" value="P:calcium-mediated signaling"/>
    <property type="evidence" value="ECO:0007669"/>
    <property type="project" value="TreeGrafter"/>
</dbReference>
<evidence type="ECO:0000256" key="5">
    <source>
        <dbReference type="ARBA" id="ARBA00022729"/>
    </source>
</evidence>
<feature type="signal peptide" evidence="8">
    <location>
        <begin position="1"/>
        <end position="23"/>
    </location>
</feature>
<evidence type="ECO:0000256" key="4">
    <source>
        <dbReference type="ARBA" id="ARBA00022702"/>
    </source>
</evidence>
<dbReference type="PANTHER" id="PTHR33136">
    <property type="entry name" value="RAPID ALKALINIZATION FACTOR-LIKE"/>
    <property type="match status" value="1"/>
</dbReference>
<keyword evidence="3" id="KW-0964">Secreted</keyword>
<comment type="subcellular location">
    <subcellularLocation>
        <location evidence="1">Secreted</location>
    </subcellularLocation>
</comment>